<dbReference type="InterPro" id="IPR006365">
    <property type="entry name" value="Cbl_synth_CobL"/>
</dbReference>
<feature type="domain" description="Tetrapyrrole methylase" evidence="6">
    <location>
        <begin position="7"/>
        <end position="193"/>
    </location>
</feature>
<name>A0A1M6LN17_9RHOB</name>
<evidence type="ECO:0000313" key="8">
    <source>
        <dbReference type="Proteomes" id="UP000183982"/>
    </source>
</evidence>
<evidence type="ECO:0000256" key="3">
    <source>
        <dbReference type="ARBA" id="ARBA00022603"/>
    </source>
</evidence>
<dbReference type="NCBIfam" id="TIGR02467">
    <property type="entry name" value="CbiE"/>
    <property type="match status" value="1"/>
</dbReference>
<keyword evidence="2" id="KW-0169">Cobalamin biosynthesis</keyword>
<dbReference type="PANTHER" id="PTHR43182">
    <property type="entry name" value="COBALT-PRECORRIN-6B C(15)-METHYLTRANSFERASE (DECARBOXYLATING)"/>
    <property type="match status" value="1"/>
</dbReference>
<evidence type="ECO:0000256" key="5">
    <source>
        <dbReference type="ARBA" id="ARBA00022691"/>
    </source>
</evidence>
<dbReference type="SUPFAM" id="SSF53335">
    <property type="entry name" value="S-adenosyl-L-methionine-dependent methyltransferases"/>
    <property type="match status" value="1"/>
</dbReference>
<evidence type="ECO:0000256" key="4">
    <source>
        <dbReference type="ARBA" id="ARBA00022679"/>
    </source>
</evidence>
<dbReference type="AlphaFoldDB" id="A0A1M6LN17"/>
<keyword evidence="5" id="KW-0949">S-adenosyl-L-methionine</keyword>
<keyword evidence="8" id="KW-1185">Reference proteome</keyword>
<dbReference type="InterPro" id="IPR029063">
    <property type="entry name" value="SAM-dependent_MTases_sf"/>
</dbReference>
<dbReference type="InterPro" id="IPR014008">
    <property type="entry name" value="Cbl_synth_MTase_CbiT"/>
</dbReference>
<dbReference type="EMBL" id="FQZQ01000012">
    <property type="protein sequence ID" value="SHJ72619.1"/>
    <property type="molecule type" value="Genomic_DNA"/>
</dbReference>
<dbReference type="InterPro" id="IPR000878">
    <property type="entry name" value="4pyrrol_Mease"/>
</dbReference>
<dbReference type="GO" id="GO:0008276">
    <property type="term" value="F:protein methyltransferase activity"/>
    <property type="evidence" value="ECO:0007669"/>
    <property type="project" value="InterPro"/>
</dbReference>
<dbReference type="SUPFAM" id="SSF53790">
    <property type="entry name" value="Tetrapyrrole methylase"/>
    <property type="match status" value="1"/>
</dbReference>
<dbReference type="GO" id="GO:0009236">
    <property type="term" value="P:cobalamin biosynthetic process"/>
    <property type="evidence" value="ECO:0007669"/>
    <property type="project" value="UniProtKB-UniPathway"/>
</dbReference>
<dbReference type="InterPro" id="IPR050714">
    <property type="entry name" value="Cobalamin_biosynth_MTase"/>
</dbReference>
<organism evidence="7 8">
    <name type="scientific">Shimia gijangensis</name>
    <dbReference type="NCBI Taxonomy" id="1470563"/>
    <lineage>
        <taxon>Bacteria</taxon>
        <taxon>Pseudomonadati</taxon>
        <taxon>Pseudomonadota</taxon>
        <taxon>Alphaproteobacteria</taxon>
        <taxon>Rhodobacterales</taxon>
        <taxon>Roseobacteraceae</taxon>
    </lineage>
</organism>
<evidence type="ECO:0000256" key="2">
    <source>
        <dbReference type="ARBA" id="ARBA00022573"/>
    </source>
</evidence>
<gene>
    <name evidence="7" type="ORF">SAMN05444000_11253</name>
</gene>
<evidence type="ECO:0000313" key="7">
    <source>
        <dbReference type="EMBL" id="SHJ72619.1"/>
    </source>
</evidence>
<evidence type="ECO:0000259" key="6">
    <source>
        <dbReference type="Pfam" id="PF00590"/>
    </source>
</evidence>
<dbReference type="Gene3D" id="3.40.50.150">
    <property type="entry name" value="Vaccinia Virus protein VP39"/>
    <property type="match status" value="1"/>
</dbReference>
<keyword evidence="3 7" id="KW-0489">Methyltransferase</keyword>
<dbReference type="PIRSF" id="PIRSF036428">
    <property type="entry name" value="CobL"/>
    <property type="match status" value="1"/>
</dbReference>
<dbReference type="UniPathway" id="UPA00148"/>
<dbReference type="Gene3D" id="3.40.1010.10">
    <property type="entry name" value="Cobalt-precorrin-4 Transmethylase, Domain 1"/>
    <property type="match status" value="1"/>
</dbReference>
<comment type="pathway">
    <text evidence="1">Cofactor biosynthesis; adenosylcobalamin biosynthesis.</text>
</comment>
<dbReference type="InterPro" id="IPR014777">
    <property type="entry name" value="4pyrrole_Mease_sub1"/>
</dbReference>
<dbReference type="InterPro" id="IPR012818">
    <property type="entry name" value="CbiE"/>
</dbReference>
<protein>
    <submittedName>
        <fullName evidence="7">Precorrin-6Y C5,15-methyltransferase (Decarboxylating)</fullName>
    </submittedName>
</protein>
<proteinExistence type="predicted"/>
<dbReference type="InterPro" id="IPR035996">
    <property type="entry name" value="4pyrrol_Methylase_sf"/>
</dbReference>
<accession>A0A1M6LN17</accession>
<dbReference type="RefSeq" id="WP_073252736.1">
    <property type="nucleotide sequence ID" value="NZ_FQZQ01000012.1"/>
</dbReference>
<dbReference type="PANTHER" id="PTHR43182:SF1">
    <property type="entry name" value="COBALT-PRECORRIN-7 C(5)-METHYLTRANSFERASE"/>
    <property type="match status" value="1"/>
</dbReference>
<keyword evidence="4 7" id="KW-0808">Transferase</keyword>
<evidence type="ECO:0000256" key="1">
    <source>
        <dbReference type="ARBA" id="ARBA00004953"/>
    </source>
</evidence>
<dbReference type="NCBIfam" id="TIGR02469">
    <property type="entry name" value="CbiT"/>
    <property type="match status" value="1"/>
</dbReference>
<dbReference type="Proteomes" id="UP000183982">
    <property type="component" value="Unassembled WGS sequence"/>
</dbReference>
<dbReference type="Pfam" id="PF00590">
    <property type="entry name" value="TP_methylase"/>
    <property type="match status" value="1"/>
</dbReference>
<dbReference type="STRING" id="1470563.SAMN05444000_11253"/>
<dbReference type="GO" id="GO:0032259">
    <property type="term" value="P:methylation"/>
    <property type="evidence" value="ECO:0007669"/>
    <property type="project" value="UniProtKB-KW"/>
</dbReference>
<sequence length="399" mass="42434">MSETPWLTIVGLGEDGPDGLSPASREALEKAEIVMGAARHLALLPELTAHTVTWPVPFAEGIPLLLSQKGKRVVMLASGDPFWFGAGSSVTKHLQTGEWLALPSPSTFGLAASALGWALENTVIAGLHAAPYARIRPQLFDGQRILATLRDGKAVAEICAWLSTEGFGPSTVHILEALGGPRQKVRQTKADTLEFEDIQHPVCIGIDVAGHGAVIPLTAGRPDDLFDNDGQITKRPVRALTLSALAPRPGEHLWDIGGGSGSIGIEWLWAHPTTSASAVEINPERADRIRENAARLGVDRLNVVTGSAPEALSDLATPDAVFIGGGISQDMLETVWAAMPNGARLVANAVTLEAEVLLANWHEAKGGEMLRVELAASHPLGRKRGWKSSYPIVQWSVVK</sequence>
<reference evidence="8" key="1">
    <citation type="submission" date="2016-11" db="EMBL/GenBank/DDBJ databases">
        <authorList>
            <person name="Varghese N."/>
            <person name="Submissions S."/>
        </authorList>
    </citation>
    <scope>NUCLEOTIDE SEQUENCE [LARGE SCALE GENOMIC DNA]</scope>
    <source>
        <strain evidence="8">DSM 100564</strain>
    </source>
</reference>
<dbReference type="CDD" id="cd11644">
    <property type="entry name" value="Precorrin-6Y-MT"/>
    <property type="match status" value="1"/>
</dbReference>